<keyword evidence="1" id="KW-0812">Transmembrane</keyword>
<dbReference type="AlphaFoldDB" id="A0A1N6UG04"/>
<proteinExistence type="predicted"/>
<feature type="transmembrane region" description="Helical" evidence="1">
    <location>
        <begin position="208"/>
        <end position="231"/>
    </location>
</feature>
<gene>
    <name evidence="2" type="ORF">SAMN05920897_11250</name>
</gene>
<feature type="transmembrane region" description="Helical" evidence="1">
    <location>
        <begin position="178"/>
        <end position="202"/>
    </location>
</feature>
<evidence type="ECO:0000313" key="3">
    <source>
        <dbReference type="Proteomes" id="UP000186400"/>
    </source>
</evidence>
<keyword evidence="1" id="KW-0472">Membrane</keyword>
<organism evidence="2 3">
    <name type="scientific">Alkalispirochaeta americana</name>
    <dbReference type="NCBI Taxonomy" id="159291"/>
    <lineage>
        <taxon>Bacteria</taxon>
        <taxon>Pseudomonadati</taxon>
        <taxon>Spirochaetota</taxon>
        <taxon>Spirochaetia</taxon>
        <taxon>Spirochaetales</taxon>
        <taxon>Spirochaetaceae</taxon>
        <taxon>Alkalispirochaeta</taxon>
    </lineage>
</organism>
<dbReference type="Proteomes" id="UP000186400">
    <property type="component" value="Unassembled WGS sequence"/>
</dbReference>
<dbReference type="EMBL" id="FTMS01000012">
    <property type="protein sequence ID" value="SIQ64467.1"/>
    <property type="molecule type" value="Genomic_DNA"/>
</dbReference>
<evidence type="ECO:0000256" key="1">
    <source>
        <dbReference type="SAM" id="Phobius"/>
    </source>
</evidence>
<sequence>MMASQYAILAALTALFFYLLLPGAGAFWVRRRWRRFRHAVSRGASLPLLLSDTHQEGWYQLFGRLESLQGEDLLWLDSGAGSVGVVVEDTPLFLFPGRGRGARRPKEPPKAVFWHEMLALAEGTQFYVAGIARQESGQMVFRQRQGIFPLIIMYEGSPQGLLKRVIWAGRQRNEYWNAVTPGALTGGFLAQLLVALAALPVAPEAARFAIVLALVPLTPLMPPGAGGYYLYRKVWEEARRRRAIRDASRFCGFEEVSARVGAWVWLRELGAVSILALGVGINSGVIALVLAITLFAP</sequence>
<evidence type="ECO:0000313" key="2">
    <source>
        <dbReference type="EMBL" id="SIQ64467.1"/>
    </source>
</evidence>
<name>A0A1N6UG04_9SPIO</name>
<protein>
    <submittedName>
        <fullName evidence="2">Uncharacterized protein</fullName>
    </submittedName>
</protein>
<keyword evidence="1" id="KW-1133">Transmembrane helix</keyword>
<keyword evidence="3" id="KW-1185">Reference proteome</keyword>
<reference evidence="2 3" key="1">
    <citation type="submission" date="2017-01" db="EMBL/GenBank/DDBJ databases">
        <authorList>
            <person name="Mah S.A."/>
            <person name="Swanson W.J."/>
            <person name="Moy G.W."/>
            <person name="Vacquier V.D."/>
        </authorList>
    </citation>
    <scope>NUCLEOTIDE SEQUENCE [LARGE SCALE GENOMIC DNA]</scope>
    <source>
        <strain evidence="2 3">ASpG1</strain>
    </source>
</reference>
<accession>A0A1N6UG04</accession>
<feature type="transmembrane region" description="Helical" evidence="1">
    <location>
        <begin position="6"/>
        <end position="29"/>
    </location>
</feature>
<feature type="transmembrane region" description="Helical" evidence="1">
    <location>
        <begin position="269"/>
        <end position="296"/>
    </location>
</feature>